<dbReference type="Proteomes" id="UP000477980">
    <property type="component" value="Unassembled WGS sequence"/>
</dbReference>
<reference evidence="1 2" key="1">
    <citation type="submission" date="2019-09" db="EMBL/GenBank/DDBJ databases">
        <title>Distinct polysaccharide growth profiles of human intestinal Prevotella copri isolates.</title>
        <authorList>
            <person name="Fehlner-Peach H."/>
            <person name="Magnabosco C."/>
            <person name="Raghavan V."/>
            <person name="Scher J.U."/>
            <person name="Tett A."/>
            <person name="Cox L.M."/>
            <person name="Gottsegen C."/>
            <person name="Watters A."/>
            <person name="Wiltshire- Gordon J.D."/>
            <person name="Segata N."/>
            <person name="Bonneau R."/>
            <person name="Littman D.R."/>
        </authorList>
    </citation>
    <scope>NUCLEOTIDE SEQUENCE [LARGE SCALE GENOMIC DNA]</scope>
    <source>
        <strain evidence="2">iAA917</strain>
    </source>
</reference>
<dbReference type="AlphaFoldDB" id="A0A6G1VIQ2"/>
<gene>
    <name evidence="1" type="ORF">F7D25_02340</name>
</gene>
<organism evidence="1 2">
    <name type="scientific">Segatella copri</name>
    <dbReference type="NCBI Taxonomy" id="165179"/>
    <lineage>
        <taxon>Bacteria</taxon>
        <taxon>Pseudomonadati</taxon>
        <taxon>Bacteroidota</taxon>
        <taxon>Bacteroidia</taxon>
        <taxon>Bacteroidales</taxon>
        <taxon>Prevotellaceae</taxon>
        <taxon>Segatella</taxon>
    </lineage>
</organism>
<dbReference type="EMBL" id="VZAH01000020">
    <property type="protein sequence ID" value="MQP13270.1"/>
    <property type="molecule type" value="Genomic_DNA"/>
</dbReference>
<dbReference type="Pfam" id="PF13151">
    <property type="entry name" value="DUF3990"/>
    <property type="match status" value="1"/>
</dbReference>
<dbReference type="OrthoDB" id="9813772at2"/>
<accession>A0A6G1VIQ2</accession>
<sequence>MLKLYHGSNVLIDKIDLARSKRGKDFGCGFYLNPNKIQALEMAVRTTQRLKEGEPILNTYLFDDSLIKTGHSPLSIKVFEGYSVEWAEFILKNRKNVSDKPAHSYDIVVGPIANDTVGLQMRRFMQGYISIERMIEELEFNKPAIQYFFGTDLAISYLRKI</sequence>
<comment type="caution">
    <text evidence="1">The sequence shown here is derived from an EMBL/GenBank/DDBJ whole genome shotgun (WGS) entry which is preliminary data.</text>
</comment>
<evidence type="ECO:0000313" key="2">
    <source>
        <dbReference type="Proteomes" id="UP000477980"/>
    </source>
</evidence>
<dbReference type="InterPro" id="IPR025051">
    <property type="entry name" value="DUF3990"/>
</dbReference>
<evidence type="ECO:0000313" key="1">
    <source>
        <dbReference type="EMBL" id="MQP13270.1"/>
    </source>
</evidence>
<name>A0A6G1VIQ2_9BACT</name>
<protein>
    <submittedName>
        <fullName evidence="1">DUF3990 domain-containing protein</fullName>
    </submittedName>
</protein>
<proteinExistence type="predicted"/>